<dbReference type="CDD" id="cd00121">
    <property type="entry name" value="MATH"/>
    <property type="match status" value="1"/>
</dbReference>
<dbReference type="PROSITE" id="PS50144">
    <property type="entry name" value="MATH"/>
    <property type="match status" value="1"/>
</dbReference>
<comment type="caution">
    <text evidence="4">The sequence shown here is derived from an EMBL/GenBank/DDBJ whole genome shotgun (WGS) entry which is preliminary data.</text>
</comment>
<dbReference type="InterPro" id="IPR002083">
    <property type="entry name" value="MATH/TRAF_dom"/>
</dbReference>
<dbReference type="EMBL" id="CAXHTB010000001">
    <property type="protein sequence ID" value="CAL0299471.1"/>
    <property type="molecule type" value="Genomic_DNA"/>
</dbReference>
<dbReference type="Gene3D" id="2.60.210.10">
    <property type="entry name" value="Apoptosis, Tumor Necrosis Factor Receptor Associated Protein 2, Chain A"/>
    <property type="match status" value="1"/>
</dbReference>
<evidence type="ECO:0000313" key="5">
    <source>
        <dbReference type="Proteomes" id="UP001497480"/>
    </source>
</evidence>
<feature type="domain" description="MATH" evidence="3">
    <location>
        <begin position="11"/>
        <end position="135"/>
    </location>
</feature>
<dbReference type="PANTHER" id="PTHR46236">
    <property type="entry name" value="TRAF-LIKE SUPERFAMILY PROTEIN"/>
    <property type="match status" value="1"/>
</dbReference>
<accession>A0AAV1VRK7</accession>
<protein>
    <recommendedName>
        <fullName evidence="3">MATH domain-containing protein</fullName>
    </recommendedName>
</protein>
<sequence length="343" mass="39718">MENQQRSDETAETFTWTIKSFSKLRNKLYSEIFFIGGHPWRLFIFPKGNNVDYLSIYLDAGDSANLPYGWSRLAKFKLSLINKVNSKMTKTKETEHEFNARESDWGFTSFIPLNEIWDTRKGFIVDDTCIIEAEIFVTKREHENQVDQAAKSATVAPVSTQVNVVSDNPSSKETSSIALGELVDFRGLGKIEKAFIPLLEEVCLRYPSLIESQQKRSRKFFEWAFTALGRVLHFLKTKKVKDMNDVLFVHLQDLWEELETFKFDLTWLEPHVQSALGMKNYMEKAVEVKKMKENVAVREMEIKRLKAKMASAEIDLEIAKRDLVKAEEGFKELDLDRELGYKA</sequence>
<dbReference type="PANTHER" id="PTHR46236:SF35">
    <property type="entry name" value="MATH DOMAIN-CONTAINING PROTEIN"/>
    <property type="match status" value="1"/>
</dbReference>
<dbReference type="Pfam" id="PF22486">
    <property type="entry name" value="MATH_2"/>
    <property type="match status" value="1"/>
</dbReference>
<dbReference type="Proteomes" id="UP001497480">
    <property type="component" value="Unassembled WGS sequence"/>
</dbReference>
<name>A0AAV1VRK7_LUPLU</name>
<dbReference type="InterPro" id="IPR008974">
    <property type="entry name" value="TRAF-like"/>
</dbReference>
<dbReference type="FunFam" id="2.60.210.10:FF:000005">
    <property type="entry name" value="Ubiquitin carboxyl-terminal hydrolase 13"/>
    <property type="match status" value="1"/>
</dbReference>
<proteinExistence type="predicted"/>
<reference evidence="4 5" key="1">
    <citation type="submission" date="2024-03" db="EMBL/GenBank/DDBJ databases">
        <authorList>
            <person name="Martinez-Hernandez J."/>
        </authorList>
    </citation>
    <scope>NUCLEOTIDE SEQUENCE [LARGE SCALE GENOMIC DNA]</scope>
</reference>
<keyword evidence="1 2" id="KW-0175">Coiled coil</keyword>
<evidence type="ECO:0000256" key="1">
    <source>
        <dbReference type="ARBA" id="ARBA00023054"/>
    </source>
</evidence>
<dbReference type="SMART" id="SM00061">
    <property type="entry name" value="MATH"/>
    <property type="match status" value="1"/>
</dbReference>
<feature type="coiled-coil region" evidence="2">
    <location>
        <begin position="288"/>
        <end position="329"/>
    </location>
</feature>
<keyword evidence="5" id="KW-1185">Reference proteome</keyword>
<organism evidence="4 5">
    <name type="scientific">Lupinus luteus</name>
    <name type="common">European yellow lupine</name>
    <dbReference type="NCBI Taxonomy" id="3873"/>
    <lineage>
        <taxon>Eukaryota</taxon>
        <taxon>Viridiplantae</taxon>
        <taxon>Streptophyta</taxon>
        <taxon>Embryophyta</taxon>
        <taxon>Tracheophyta</taxon>
        <taxon>Spermatophyta</taxon>
        <taxon>Magnoliopsida</taxon>
        <taxon>eudicotyledons</taxon>
        <taxon>Gunneridae</taxon>
        <taxon>Pentapetalae</taxon>
        <taxon>rosids</taxon>
        <taxon>fabids</taxon>
        <taxon>Fabales</taxon>
        <taxon>Fabaceae</taxon>
        <taxon>Papilionoideae</taxon>
        <taxon>50 kb inversion clade</taxon>
        <taxon>genistoids sensu lato</taxon>
        <taxon>core genistoids</taxon>
        <taxon>Genisteae</taxon>
        <taxon>Lupinus</taxon>
    </lineage>
</organism>
<evidence type="ECO:0000256" key="2">
    <source>
        <dbReference type="SAM" id="Coils"/>
    </source>
</evidence>
<dbReference type="AlphaFoldDB" id="A0AAV1VRK7"/>
<gene>
    <name evidence="4" type="ORF">LLUT_LOCUS531</name>
</gene>
<dbReference type="SUPFAM" id="SSF49599">
    <property type="entry name" value="TRAF domain-like"/>
    <property type="match status" value="1"/>
</dbReference>
<evidence type="ECO:0000313" key="4">
    <source>
        <dbReference type="EMBL" id="CAL0299471.1"/>
    </source>
</evidence>
<dbReference type="InterPro" id="IPR050804">
    <property type="entry name" value="MCC"/>
</dbReference>
<evidence type="ECO:0000259" key="3">
    <source>
        <dbReference type="PROSITE" id="PS50144"/>
    </source>
</evidence>